<evidence type="ECO:0000256" key="1">
    <source>
        <dbReference type="ARBA" id="ARBA00004651"/>
    </source>
</evidence>
<dbReference type="Proteomes" id="UP001596527">
    <property type="component" value="Unassembled WGS sequence"/>
</dbReference>
<protein>
    <submittedName>
        <fullName evidence="11">Amino acid ABC transporter permease</fullName>
    </submittedName>
</protein>
<dbReference type="CDD" id="cd06261">
    <property type="entry name" value="TM_PBP2"/>
    <property type="match status" value="1"/>
</dbReference>
<keyword evidence="5 9" id="KW-0812">Transmembrane</keyword>
<dbReference type="SUPFAM" id="SSF161098">
    <property type="entry name" value="MetI-like"/>
    <property type="match status" value="1"/>
</dbReference>
<evidence type="ECO:0000256" key="6">
    <source>
        <dbReference type="ARBA" id="ARBA00022970"/>
    </source>
</evidence>
<evidence type="ECO:0000313" key="12">
    <source>
        <dbReference type="Proteomes" id="UP001596527"/>
    </source>
</evidence>
<evidence type="ECO:0000256" key="8">
    <source>
        <dbReference type="ARBA" id="ARBA00023136"/>
    </source>
</evidence>
<feature type="transmembrane region" description="Helical" evidence="9">
    <location>
        <begin position="144"/>
        <end position="163"/>
    </location>
</feature>
<feature type="transmembrane region" description="Helical" evidence="9">
    <location>
        <begin position="79"/>
        <end position="99"/>
    </location>
</feature>
<keyword evidence="8 9" id="KW-0472">Membrane</keyword>
<dbReference type="InterPro" id="IPR000515">
    <property type="entry name" value="MetI-like"/>
</dbReference>
<feature type="domain" description="ABC transmembrane type-1" evidence="10">
    <location>
        <begin position="14"/>
        <end position="202"/>
    </location>
</feature>
<dbReference type="InterPro" id="IPR035906">
    <property type="entry name" value="MetI-like_sf"/>
</dbReference>
<proteinExistence type="inferred from homology"/>
<feature type="transmembrane region" description="Helical" evidence="9">
    <location>
        <begin position="16"/>
        <end position="38"/>
    </location>
</feature>
<dbReference type="Gene3D" id="1.10.3720.10">
    <property type="entry name" value="MetI-like"/>
    <property type="match status" value="1"/>
</dbReference>
<accession>A0ABW2SNA1</accession>
<comment type="subcellular location">
    <subcellularLocation>
        <location evidence="1 9">Cell membrane</location>
        <topology evidence="1 9">Multi-pass membrane protein</topology>
    </subcellularLocation>
</comment>
<keyword evidence="12" id="KW-1185">Reference proteome</keyword>
<dbReference type="InterPro" id="IPR010065">
    <property type="entry name" value="AA_ABC_transptr_permease_3TM"/>
</dbReference>
<dbReference type="EMBL" id="JBHTEF010000001">
    <property type="protein sequence ID" value="MFC7581596.1"/>
    <property type="molecule type" value="Genomic_DNA"/>
</dbReference>
<comment type="caution">
    <text evidence="11">The sequence shown here is derived from an EMBL/GenBank/DDBJ whole genome shotgun (WGS) entry which is preliminary data.</text>
</comment>
<feature type="transmembrane region" description="Helical" evidence="9">
    <location>
        <begin position="50"/>
        <end position="73"/>
    </location>
</feature>
<dbReference type="PROSITE" id="PS50928">
    <property type="entry name" value="ABC_TM1"/>
    <property type="match status" value="1"/>
</dbReference>
<keyword evidence="6" id="KW-0029">Amino-acid transport</keyword>
<reference evidence="12" key="1">
    <citation type="journal article" date="2019" name="Int. J. Syst. Evol. Microbiol.">
        <title>The Global Catalogue of Microorganisms (GCM) 10K type strain sequencing project: providing services to taxonomists for standard genome sequencing and annotation.</title>
        <authorList>
            <consortium name="The Broad Institute Genomics Platform"/>
            <consortium name="The Broad Institute Genome Sequencing Center for Infectious Disease"/>
            <person name="Wu L."/>
            <person name="Ma J."/>
        </authorList>
    </citation>
    <scope>NUCLEOTIDE SEQUENCE [LARGE SCALE GENOMIC DNA]</scope>
    <source>
        <strain evidence="12">CCUG 56698</strain>
    </source>
</reference>
<name>A0ABW2SNA1_9ACTO</name>
<dbReference type="PANTHER" id="PTHR30614">
    <property type="entry name" value="MEMBRANE COMPONENT OF AMINO ACID ABC TRANSPORTER"/>
    <property type="match status" value="1"/>
</dbReference>
<sequence length="213" mass="22390">MVLWDYRGEFLDGLGVTLQLTVCAFAGAVVVGTLVAVLRICPVTPLRALGAVFVEVFRNVPVMSLLILVAFALPEIGVMMDLTTSVIVAMTCVGGAFLCEAVRGGVNAVPAGQIEAARSLGFTFSGLLRTVVLPQAFRSMVQPLVTVFIGILISSSLAGVIGVRDLTATVSSINNREALGLTTFLVAAVLYLVIALTAEGVGARLEKRLRILR</sequence>
<keyword evidence="4" id="KW-1003">Cell membrane</keyword>
<comment type="similarity">
    <text evidence="2">Belongs to the binding-protein-dependent transport system permease family. HisMQ subfamily.</text>
</comment>
<evidence type="ECO:0000256" key="2">
    <source>
        <dbReference type="ARBA" id="ARBA00010072"/>
    </source>
</evidence>
<evidence type="ECO:0000256" key="9">
    <source>
        <dbReference type="RuleBase" id="RU363032"/>
    </source>
</evidence>
<dbReference type="RefSeq" id="WP_291496874.1">
    <property type="nucleotide sequence ID" value="NZ_JBHTEF010000001.1"/>
</dbReference>
<evidence type="ECO:0000256" key="4">
    <source>
        <dbReference type="ARBA" id="ARBA00022475"/>
    </source>
</evidence>
<evidence type="ECO:0000259" key="10">
    <source>
        <dbReference type="PROSITE" id="PS50928"/>
    </source>
</evidence>
<dbReference type="InterPro" id="IPR043429">
    <property type="entry name" value="ArtM/GltK/GlnP/TcyL/YhdX-like"/>
</dbReference>
<keyword evidence="7 9" id="KW-1133">Transmembrane helix</keyword>
<evidence type="ECO:0000313" key="11">
    <source>
        <dbReference type="EMBL" id="MFC7581596.1"/>
    </source>
</evidence>
<evidence type="ECO:0000256" key="7">
    <source>
        <dbReference type="ARBA" id="ARBA00022989"/>
    </source>
</evidence>
<gene>
    <name evidence="11" type="ORF">ACFQWG_10370</name>
</gene>
<dbReference type="NCBIfam" id="TIGR01726">
    <property type="entry name" value="HEQRo_perm_3TM"/>
    <property type="match status" value="1"/>
</dbReference>
<keyword evidence="3 9" id="KW-0813">Transport</keyword>
<evidence type="ECO:0000256" key="5">
    <source>
        <dbReference type="ARBA" id="ARBA00022692"/>
    </source>
</evidence>
<evidence type="ECO:0000256" key="3">
    <source>
        <dbReference type="ARBA" id="ARBA00022448"/>
    </source>
</evidence>
<dbReference type="Pfam" id="PF00528">
    <property type="entry name" value="BPD_transp_1"/>
    <property type="match status" value="1"/>
</dbReference>
<organism evidence="11 12">
    <name type="scientific">Schaalia naturae</name>
    <dbReference type="NCBI Taxonomy" id="635203"/>
    <lineage>
        <taxon>Bacteria</taxon>
        <taxon>Bacillati</taxon>
        <taxon>Actinomycetota</taxon>
        <taxon>Actinomycetes</taxon>
        <taxon>Actinomycetales</taxon>
        <taxon>Actinomycetaceae</taxon>
        <taxon>Schaalia</taxon>
    </lineage>
</organism>
<feature type="transmembrane region" description="Helical" evidence="9">
    <location>
        <begin position="183"/>
        <end position="203"/>
    </location>
</feature>
<dbReference type="PANTHER" id="PTHR30614:SF20">
    <property type="entry name" value="GLUTAMINE TRANSPORT SYSTEM PERMEASE PROTEIN GLNP"/>
    <property type="match status" value="1"/>
</dbReference>